<protein>
    <recommendedName>
        <fullName evidence="3">HTH tetR-type domain-containing protein</fullName>
    </recommendedName>
</protein>
<dbReference type="Proteomes" id="UP000194664">
    <property type="component" value="Unassembled WGS sequence"/>
</dbReference>
<dbReference type="InterPro" id="IPR050624">
    <property type="entry name" value="HTH-type_Tx_Regulator"/>
</dbReference>
<dbReference type="SUPFAM" id="SSF46689">
    <property type="entry name" value="Homeodomain-like"/>
    <property type="match status" value="1"/>
</dbReference>
<dbReference type="Gene3D" id="1.10.357.10">
    <property type="entry name" value="Tetracycline Repressor, domain 2"/>
    <property type="match status" value="1"/>
</dbReference>
<evidence type="ECO:0000313" key="4">
    <source>
        <dbReference type="EMBL" id="OUD10316.1"/>
    </source>
</evidence>
<comment type="caution">
    <text evidence="4">The sequence shown here is derived from an EMBL/GenBank/DDBJ whole genome shotgun (WGS) entry which is preliminary data.</text>
</comment>
<feature type="domain" description="HTH tetR-type" evidence="3">
    <location>
        <begin position="20"/>
        <end position="80"/>
    </location>
</feature>
<reference evidence="4 5" key="1">
    <citation type="submission" date="2016-12" db="EMBL/GenBank/DDBJ databases">
        <title>The draft genome sequence of HSLHS2.</title>
        <authorList>
            <person name="Hu D."/>
            <person name="Wang L."/>
            <person name="Shao Z."/>
        </authorList>
    </citation>
    <scope>NUCLEOTIDE SEQUENCE [LARGE SCALE GENOMIC DNA]</scope>
    <source>
        <strain evidence="4">MCCC 1A06712</strain>
    </source>
</reference>
<dbReference type="GO" id="GO:0003677">
    <property type="term" value="F:DNA binding"/>
    <property type="evidence" value="ECO:0007669"/>
    <property type="project" value="UniProtKB-UniRule"/>
</dbReference>
<dbReference type="PRINTS" id="PR00455">
    <property type="entry name" value="HTHTETR"/>
</dbReference>
<gene>
    <name evidence="4" type="ORF">BVC71_02040</name>
</gene>
<feature type="DNA-binding region" description="H-T-H motif" evidence="2">
    <location>
        <begin position="43"/>
        <end position="62"/>
    </location>
</feature>
<dbReference type="EMBL" id="MSPP01000001">
    <property type="protein sequence ID" value="OUD10316.1"/>
    <property type="molecule type" value="Genomic_DNA"/>
</dbReference>
<dbReference type="Pfam" id="PF00440">
    <property type="entry name" value="TetR_N"/>
    <property type="match status" value="1"/>
</dbReference>
<dbReference type="OrthoDB" id="9808189at2"/>
<dbReference type="PANTHER" id="PTHR43479:SF11">
    <property type="entry name" value="ACREF_ENVCD OPERON REPRESSOR-RELATED"/>
    <property type="match status" value="1"/>
</dbReference>
<dbReference type="RefSeq" id="WP_086449967.1">
    <property type="nucleotide sequence ID" value="NZ_MSPP01000001.1"/>
</dbReference>
<name>A0A251X148_9RHOB</name>
<organism evidence="4 5">
    <name type="scientific">Marivivens niveibacter</name>
    <dbReference type="NCBI Taxonomy" id="1930667"/>
    <lineage>
        <taxon>Bacteria</taxon>
        <taxon>Pseudomonadati</taxon>
        <taxon>Pseudomonadota</taxon>
        <taxon>Alphaproteobacteria</taxon>
        <taxon>Rhodobacterales</taxon>
        <taxon>Paracoccaceae</taxon>
        <taxon>Marivivens group</taxon>
        <taxon>Marivivens</taxon>
    </lineage>
</organism>
<keyword evidence="1 2" id="KW-0238">DNA-binding</keyword>
<evidence type="ECO:0000256" key="2">
    <source>
        <dbReference type="PROSITE-ProRule" id="PRU00335"/>
    </source>
</evidence>
<dbReference type="PROSITE" id="PS50977">
    <property type="entry name" value="HTH_TETR_2"/>
    <property type="match status" value="1"/>
</dbReference>
<proteinExistence type="predicted"/>
<evidence type="ECO:0000313" key="5">
    <source>
        <dbReference type="Proteomes" id="UP000194664"/>
    </source>
</evidence>
<dbReference type="InterPro" id="IPR009057">
    <property type="entry name" value="Homeodomain-like_sf"/>
</dbReference>
<dbReference type="Pfam" id="PF21306">
    <property type="entry name" value="TetR_C_40"/>
    <property type="match status" value="1"/>
</dbReference>
<dbReference type="PANTHER" id="PTHR43479">
    <property type="entry name" value="ACREF/ENVCD OPERON REPRESSOR-RELATED"/>
    <property type="match status" value="1"/>
</dbReference>
<dbReference type="InterPro" id="IPR049513">
    <property type="entry name" value="TetR_C_40"/>
</dbReference>
<keyword evidence="5" id="KW-1185">Reference proteome</keyword>
<evidence type="ECO:0000259" key="3">
    <source>
        <dbReference type="PROSITE" id="PS50977"/>
    </source>
</evidence>
<accession>A0A251X148</accession>
<dbReference type="InterPro" id="IPR001647">
    <property type="entry name" value="HTH_TetR"/>
</dbReference>
<sequence length="229" mass="25261">MIKNRTGIDARLIATKKRREKMRDRLIDAATLVFAERGPENTVIDHIVLQAGVSRGSFYNYFRSIEELLETAKRELAQQMIQIVTQVALTKTDPAEQLAIGMGGFVKIALDYPIFLQFSTKLGTRGLGEGSYIRTTAPQVIRAGIETGRFNEMPEQTAIDILEAIGLSIMRRQIENGHVDAEPYIAALLRMMGLSEAEAETIANRPLPTIPIPTDSLIARSAAHLTASP</sequence>
<evidence type="ECO:0000256" key="1">
    <source>
        <dbReference type="ARBA" id="ARBA00023125"/>
    </source>
</evidence>
<dbReference type="AlphaFoldDB" id="A0A251X148"/>